<gene>
    <name evidence="1" type="ORF">PAN31117_04638</name>
</gene>
<protein>
    <submittedName>
        <fullName evidence="1">Uncharacterized protein</fullName>
    </submittedName>
</protein>
<accession>A0A5E5AJI2</accession>
<evidence type="ECO:0000313" key="2">
    <source>
        <dbReference type="Proteomes" id="UP000383122"/>
    </source>
</evidence>
<name>A0A5E5AJI2_9BURK</name>
<evidence type="ECO:0000313" key="1">
    <source>
        <dbReference type="EMBL" id="VVE73167.1"/>
    </source>
</evidence>
<keyword evidence="2" id="KW-1185">Reference proteome</keyword>
<proteinExistence type="predicted"/>
<dbReference type="AlphaFoldDB" id="A0A5E5AJI2"/>
<reference evidence="1 2" key="1">
    <citation type="submission" date="2019-08" db="EMBL/GenBank/DDBJ databases">
        <authorList>
            <person name="Peeters C."/>
        </authorList>
    </citation>
    <scope>NUCLEOTIDE SEQUENCE [LARGE SCALE GENOMIC DNA]</scope>
    <source>
        <strain evidence="1 2">LMG 31117</strain>
    </source>
</reference>
<sequence length="101" mass="11154">MKKRFTEEQIIGFLRVSERTRNAFGVYGLGKPPSVAGGACNVLSLAGTASNCADRCHVRQAAVTFLNLGCKGELRLQVQRNYVGLADAMKYEGHWYLVRDC</sequence>
<organism evidence="1 2">
    <name type="scientific">Pandoraea anapnoica</name>
    <dbReference type="NCBI Taxonomy" id="2508301"/>
    <lineage>
        <taxon>Bacteria</taxon>
        <taxon>Pseudomonadati</taxon>
        <taxon>Pseudomonadota</taxon>
        <taxon>Betaproteobacteria</taxon>
        <taxon>Burkholderiales</taxon>
        <taxon>Burkholderiaceae</taxon>
        <taxon>Pandoraea</taxon>
    </lineage>
</organism>
<dbReference type="Proteomes" id="UP000383122">
    <property type="component" value="Unassembled WGS sequence"/>
</dbReference>
<dbReference type="RefSeq" id="WP_150740252.1">
    <property type="nucleotide sequence ID" value="NZ_CABPSP010000016.1"/>
</dbReference>
<dbReference type="EMBL" id="CABPSP010000016">
    <property type="protein sequence ID" value="VVE73167.1"/>
    <property type="molecule type" value="Genomic_DNA"/>
</dbReference>